<dbReference type="InterPro" id="IPR051927">
    <property type="entry name" value="Zn_Chap_cDPG_Synth"/>
</dbReference>
<dbReference type="AlphaFoldDB" id="A0A380ENI8"/>
<dbReference type="Pfam" id="PF02492">
    <property type="entry name" value="cobW"/>
    <property type="match status" value="1"/>
</dbReference>
<proteinExistence type="predicted"/>
<evidence type="ECO:0000259" key="1">
    <source>
        <dbReference type="Pfam" id="PF02492"/>
    </source>
</evidence>
<dbReference type="EMBL" id="UHBY01000003">
    <property type="protein sequence ID" value="SUL37973.1"/>
    <property type="molecule type" value="Genomic_DNA"/>
</dbReference>
<name>A0A380ENI8_STAAU</name>
<organism evidence="2 3">
    <name type="scientific">Staphylococcus aureus</name>
    <dbReference type="NCBI Taxonomy" id="1280"/>
    <lineage>
        <taxon>Bacteria</taxon>
        <taxon>Bacillati</taxon>
        <taxon>Bacillota</taxon>
        <taxon>Bacilli</taxon>
        <taxon>Bacillales</taxon>
        <taxon>Staphylococcaceae</taxon>
        <taxon>Staphylococcus</taxon>
    </lineage>
</organism>
<accession>A0A380ENI8</accession>
<dbReference type="PANTHER" id="PTHR43603">
    <property type="entry name" value="COBW DOMAIN-CONTAINING PROTEIN DDB_G0274527"/>
    <property type="match status" value="1"/>
</dbReference>
<evidence type="ECO:0000313" key="2">
    <source>
        <dbReference type="EMBL" id="SUL37973.1"/>
    </source>
</evidence>
<gene>
    <name evidence="2" type="primary">cobW_2</name>
    <name evidence="2" type="ORF">NCTC10702_03993</name>
</gene>
<dbReference type="InterPro" id="IPR027417">
    <property type="entry name" value="P-loop_NTPase"/>
</dbReference>
<dbReference type="InterPro" id="IPR003495">
    <property type="entry name" value="CobW/HypB/UreG_nucleotide-bd"/>
</dbReference>
<dbReference type="Proteomes" id="UP000254116">
    <property type="component" value="Unassembled WGS sequence"/>
</dbReference>
<protein>
    <submittedName>
        <fullName evidence="2">GTPases (G3E family)</fullName>
    </submittedName>
</protein>
<dbReference type="Gene3D" id="3.40.50.300">
    <property type="entry name" value="P-loop containing nucleotide triphosphate hydrolases"/>
    <property type="match status" value="1"/>
</dbReference>
<evidence type="ECO:0000313" key="3">
    <source>
        <dbReference type="Proteomes" id="UP000254116"/>
    </source>
</evidence>
<reference evidence="2 3" key="1">
    <citation type="submission" date="2018-06" db="EMBL/GenBank/DDBJ databases">
        <authorList>
            <consortium name="Pathogen Informatics"/>
            <person name="Doyle S."/>
        </authorList>
    </citation>
    <scope>NUCLEOTIDE SEQUENCE [LARGE SCALE GENOMIC DNA]</scope>
    <source>
        <strain evidence="2 3">NCTC10702</strain>
    </source>
</reference>
<dbReference type="PANTHER" id="PTHR43603:SF1">
    <property type="entry name" value="ZINC-REGULATED GTPASE METALLOPROTEIN ACTIVATOR 1"/>
    <property type="match status" value="1"/>
</dbReference>
<sequence>MSVDGALVSEDIPLSELTEGCICCAMKADVSEQLHQLYLKEQPDIVFIECSGIAEPVSVLDACLTPILAPFTTITHMIGVIDGKHV</sequence>
<feature type="domain" description="CobW/HypB/UreG nucleotide-binding" evidence="1">
    <location>
        <begin position="1"/>
        <end position="86"/>
    </location>
</feature>